<gene>
    <name evidence="1" type="ORF">IAC95_05390</name>
</gene>
<evidence type="ECO:0000313" key="2">
    <source>
        <dbReference type="Proteomes" id="UP000824200"/>
    </source>
</evidence>
<dbReference type="EMBL" id="DVHL01000044">
    <property type="protein sequence ID" value="HIR66293.1"/>
    <property type="molecule type" value="Genomic_DNA"/>
</dbReference>
<reference evidence="1" key="2">
    <citation type="journal article" date="2021" name="PeerJ">
        <title>Extensive microbial diversity within the chicken gut microbiome revealed by metagenomics and culture.</title>
        <authorList>
            <person name="Gilroy R."/>
            <person name="Ravi A."/>
            <person name="Getino M."/>
            <person name="Pursley I."/>
            <person name="Horton D.L."/>
            <person name="Alikhan N.F."/>
            <person name="Baker D."/>
            <person name="Gharbi K."/>
            <person name="Hall N."/>
            <person name="Watson M."/>
            <person name="Adriaenssens E.M."/>
            <person name="Foster-Nyarko E."/>
            <person name="Jarju S."/>
            <person name="Secka A."/>
            <person name="Antonio M."/>
            <person name="Oren A."/>
            <person name="Chaudhuri R.R."/>
            <person name="La Ragione R."/>
            <person name="Hildebrand F."/>
            <person name="Pallen M.J."/>
        </authorList>
    </citation>
    <scope>NUCLEOTIDE SEQUENCE</scope>
    <source>
        <strain evidence="1">CHK121-14286</strain>
    </source>
</reference>
<evidence type="ECO:0000313" key="1">
    <source>
        <dbReference type="EMBL" id="HIR66293.1"/>
    </source>
</evidence>
<proteinExistence type="predicted"/>
<sequence>MNTNELIGLEVCQAKELLTVRGETNFKFVYYTDRKQQKFDKEIVTAVREDNGCLQLIVCRYLFEV</sequence>
<name>A0A9D1J8D1_9BACT</name>
<organism evidence="1 2">
    <name type="scientific">Candidatus Fimimonas gallinarum</name>
    <dbReference type="NCBI Taxonomy" id="2840821"/>
    <lineage>
        <taxon>Bacteria</taxon>
        <taxon>Pseudomonadati</taxon>
        <taxon>Myxococcota</taxon>
        <taxon>Myxococcia</taxon>
        <taxon>Myxococcales</taxon>
        <taxon>Cystobacterineae</taxon>
        <taxon>Myxococcaceae</taxon>
        <taxon>Myxococcaceae incertae sedis</taxon>
        <taxon>Candidatus Fimimonas</taxon>
    </lineage>
</organism>
<reference evidence="1" key="1">
    <citation type="submission" date="2020-10" db="EMBL/GenBank/DDBJ databases">
        <authorList>
            <person name="Gilroy R."/>
        </authorList>
    </citation>
    <scope>NUCLEOTIDE SEQUENCE</scope>
    <source>
        <strain evidence="1">CHK121-14286</strain>
    </source>
</reference>
<comment type="caution">
    <text evidence="1">The sequence shown here is derived from an EMBL/GenBank/DDBJ whole genome shotgun (WGS) entry which is preliminary data.</text>
</comment>
<dbReference type="Proteomes" id="UP000824200">
    <property type="component" value="Unassembled WGS sequence"/>
</dbReference>
<accession>A0A9D1J8D1</accession>
<dbReference type="AlphaFoldDB" id="A0A9D1J8D1"/>
<protein>
    <submittedName>
        <fullName evidence="1">Uncharacterized protein</fullName>
    </submittedName>
</protein>